<accession>A0A174VG16</accession>
<name>A0A174VG16_9FIRM</name>
<reference evidence="1 2" key="1">
    <citation type="submission" date="2015-09" db="EMBL/GenBank/DDBJ databases">
        <authorList>
            <consortium name="Pathogen Informatics"/>
        </authorList>
    </citation>
    <scope>NUCLEOTIDE SEQUENCE [LARGE SCALE GENOMIC DNA]</scope>
    <source>
        <strain evidence="1 2">2789STDY5834957</strain>
    </source>
</reference>
<dbReference type="AlphaFoldDB" id="A0A174VG16"/>
<proteinExistence type="predicted"/>
<dbReference type="RefSeq" id="WP_055060362.1">
    <property type="nucleotide sequence ID" value="NZ_CZBP01000031.1"/>
</dbReference>
<dbReference type="Proteomes" id="UP000095762">
    <property type="component" value="Unassembled WGS sequence"/>
</dbReference>
<evidence type="ECO:0000313" key="1">
    <source>
        <dbReference type="EMBL" id="CUQ33582.1"/>
    </source>
</evidence>
<sequence length="221" mass="25354">MYNNERCLIFDESGNLGASGRYFVISCIDTMNAKSLHNIMKRKLKQAGNMFPALAAMHSHEIKAKDAYPCVKYHILESIISKDISISYIVVDLQHIEKRLLKDKNILYNFAAKILISKLITKSDEGKTVNILFDNKTTKIASTNSLREYIIAHIVYEEGLNVDINFEYKDSDAGDAFIIQAADYVANALYTKYEYENCLYSDLLVSKFNCRQHFPYRDFGK</sequence>
<organism evidence="1 2">
    <name type="scientific">Blautia obeum</name>
    <dbReference type="NCBI Taxonomy" id="40520"/>
    <lineage>
        <taxon>Bacteria</taxon>
        <taxon>Bacillati</taxon>
        <taxon>Bacillota</taxon>
        <taxon>Clostridia</taxon>
        <taxon>Lachnospirales</taxon>
        <taxon>Lachnospiraceae</taxon>
        <taxon>Blautia</taxon>
    </lineage>
</organism>
<dbReference type="InterPro" id="IPR024524">
    <property type="entry name" value="DUF3800"/>
</dbReference>
<dbReference type="Pfam" id="PF12686">
    <property type="entry name" value="DUF3800"/>
    <property type="match status" value="1"/>
</dbReference>
<dbReference type="EMBL" id="CZBP01000031">
    <property type="protein sequence ID" value="CUQ33582.1"/>
    <property type="molecule type" value="Genomic_DNA"/>
</dbReference>
<protein>
    <submittedName>
        <fullName evidence="1">Protein of uncharacterized function (DUF3800)</fullName>
    </submittedName>
</protein>
<gene>
    <name evidence="1" type="ORF">ERS852569_03194</name>
</gene>
<evidence type="ECO:0000313" key="2">
    <source>
        <dbReference type="Proteomes" id="UP000095762"/>
    </source>
</evidence>